<protein>
    <submittedName>
        <fullName evidence="1">Uncharacterized protein</fullName>
    </submittedName>
</protein>
<comment type="caution">
    <text evidence="1">The sequence shown here is derived from an EMBL/GenBank/DDBJ whole genome shotgun (WGS) entry which is preliminary data.</text>
</comment>
<name>A0AAV3P962_LITER</name>
<dbReference type="EMBL" id="BAABME010032097">
    <property type="protein sequence ID" value="GAA0148267.1"/>
    <property type="molecule type" value="Genomic_DNA"/>
</dbReference>
<evidence type="ECO:0000313" key="1">
    <source>
        <dbReference type="EMBL" id="GAA0148267.1"/>
    </source>
</evidence>
<sequence length="95" mass="10768">MQSVNFSSHNGLQVWCWLKSSTGHGGCAQTLQVLTRNLPKISTPYLSWRGFWTVEQVTGSLISWMSRGDTIKLRCILRMKKQLPSSLNMNRIGGR</sequence>
<evidence type="ECO:0000313" key="2">
    <source>
        <dbReference type="Proteomes" id="UP001454036"/>
    </source>
</evidence>
<dbReference type="AlphaFoldDB" id="A0AAV3P962"/>
<gene>
    <name evidence="1" type="ORF">LIER_42990</name>
</gene>
<reference evidence="1 2" key="1">
    <citation type="submission" date="2024-01" db="EMBL/GenBank/DDBJ databases">
        <title>The complete chloroplast genome sequence of Lithospermum erythrorhizon: insights into the phylogenetic relationship among Boraginaceae species and the maternal lineages of purple gromwells.</title>
        <authorList>
            <person name="Okada T."/>
            <person name="Watanabe K."/>
        </authorList>
    </citation>
    <scope>NUCLEOTIDE SEQUENCE [LARGE SCALE GENOMIC DNA]</scope>
</reference>
<proteinExistence type="predicted"/>
<keyword evidence="2" id="KW-1185">Reference proteome</keyword>
<accession>A0AAV3P962</accession>
<dbReference type="Proteomes" id="UP001454036">
    <property type="component" value="Unassembled WGS sequence"/>
</dbReference>
<organism evidence="1 2">
    <name type="scientific">Lithospermum erythrorhizon</name>
    <name type="common">Purple gromwell</name>
    <name type="synonym">Lithospermum officinale var. erythrorhizon</name>
    <dbReference type="NCBI Taxonomy" id="34254"/>
    <lineage>
        <taxon>Eukaryota</taxon>
        <taxon>Viridiplantae</taxon>
        <taxon>Streptophyta</taxon>
        <taxon>Embryophyta</taxon>
        <taxon>Tracheophyta</taxon>
        <taxon>Spermatophyta</taxon>
        <taxon>Magnoliopsida</taxon>
        <taxon>eudicotyledons</taxon>
        <taxon>Gunneridae</taxon>
        <taxon>Pentapetalae</taxon>
        <taxon>asterids</taxon>
        <taxon>lamiids</taxon>
        <taxon>Boraginales</taxon>
        <taxon>Boraginaceae</taxon>
        <taxon>Boraginoideae</taxon>
        <taxon>Lithospermeae</taxon>
        <taxon>Lithospermum</taxon>
    </lineage>
</organism>